<protein>
    <recommendedName>
        <fullName evidence="2">FAS1 domain-containing protein</fullName>
    </recommendedName>
</protein>
<accession>A0ABT8L7D4</accession>
<dbReference type="InterPro" id="IPR000782">
    <property type="entry name" value="FAS1_domain"/>
</dbReference>
<name>A0ABT8L7D4_9BACT</name>
<gene>
    <name evidence="3" type="ORF">QQ020_16480</name>
</gene>
<feature type="signal peptide" evidence="1">
    <location>
        <begin position="1"/>
        <end position="22"/>
    </location>
</feature>
<sequence>MKKYIYLMIVPFLAGICCLSGCQDEYFFDGGTSDGALNTSTYDFLVSRPRPFDTLLWVVDRNNLKDQLNQANSTFFVPQDGSIKLFLGQLELDPFPKSLEDLPVSVVDTLGLLLKKYMITEKIMRADIPEVGNQEFTNANSELVNVFFQNNPRGGIPGFGPKILSYSVPVKVINPFTGIEEEQTRFGIISTSDLESTNGAVHVMAAGHIFGF</sequence>
<keyword evidence="4" id="KW-1185">Reference proteome</keyword>
<dbReference type="RefSeq" id="WP_346759007.1">
    <property type="nucleotide sequence ID" value="NZ_JAUJEB010000003.1"/>
</dbReference>
<feature type="domain" description="FAS1" evidence="2">
    <location>
        <begin position="52"/>
        <end position="204"/>
    </location>
</feature>
<keyword evidence="1" id="KW-0732">Signal</keyword>
<feature type="chain" id="PRO_5047532034" description="FAS1 domain-containing protein" evidence="1">
    <location>
        <begin position="23"/>
        <end position="212"/>
    </location>
</feature>
<comment type="caution">
    <text evidence="3">The sequence shown here is derived from an EMBL/GenBank/DDBJ whole genome shotgun (WGS) entry which is preliminary data.</text>
</comment>
<organism evidence="3 4">
    <name type="scientific">Agaribacillus aureus</name>
    <dbReference type="NCBI Taxonomy" id="3051825"/>
    <lineage>
        <taxon>Bacteria</taxon>
        <taxon>Pseudomonadati</taxon>
        <taxon>Bacteroidota</taxon>
        <taxon>Cytophagia</taxon>
        <taxon>Cytophagales</taxon>
        <taxon>Splendidivirgaceae</taxon>
        <taxon>Agaribacillus</taxon>
    </lineage>
</organism>
<reference evidence="3" key="1">
    <citation type="submission" date="2023-06" db="EMBL/GenBank/DDBJ databases">
        <title>Genomic of Agaribacillus aureum.</title>
        <authorList>
            <person name="Wang G."/>
        </authorList>
    </citation>
    <scope>NUCLEOTIDE SEQUENCE</scope>
    <source>
        <strain evidence="3">BMA12</strain>
    </source>
</reference>
<dbReference type="Pfam" id="PF02469">
    <property type="entry name" value="Fasciclin"/>
    <property type="match status" value="1"/>
</dbReference>
<evidence type="ECO:0000256" key="1">
    <source>
        <dbReference type="SAM" id="SignalP"/>
    </source>
</evidence>
<dbReference type="InterPro" id="IPR036378">
    <property type="entry name" value="FAS1_dom_sf"/>
</dbReference>
<evidence type="ECO:0000313" key="4">
    <source>
        <dbReference type="Proteomes" id="UP001172083"/>
    </source>
</evidence>
<evidence type="ECO:0000313" key="3">
    <source>
        <dbReference type="EMBL" id="MDN5213670.1"/>
    </source>
</evidence>
<proteinExistence type="predicted"/>
<dbReference type="Proteomes" id="UP001172083">
    <property type="component" value="Unassembled WGS sequence"/>
</dbReference>
<dbReference type="EMBL" id="JAUJEB010000003">
    <property type="protein sequence ID" value="MDN5213670.1"/>
    <property type="molecule type" value="Genomic_DNA"/>
</dbReference>
<dbReference type="Gene3D" id="2.30.180.10">
    <property type="entry name" value="FAS1 domain"/>
    <property type="match status" value="1"/>
</dbReference>
<evidence type="ECO:0000259" key="2">
    <source>
        <dbReference type="Pfam" id="PF02469"/>
    </source>
</evidence>
<dbReference type="SUPFAM" id="SSF82153">
    <property type="entry name" value="FAS1 domain"/>
    <property type="match status" value="1"/>
</dbReference>